<evidence type="ECO:0000259" key="4">
    <source>
        <dbReference type="Pfam" id="PF01494"/>
    </source>
</evidence>
<dbReference type="InterPro" id="IPR050641">
    <property type="entry name" value="RIFMO-like"/>
</dbReference>
<name>A0A2Y9C2S8_9MICO</name>
<gene>
    <name evidence="5" type="ORF">SAMN05216184_101277</name>
</gene>
<accession>A0A2Y9C2S8</accession>
<dbReference type="PRINTS" id="PR00420">
    <property type="entry name" value="RNGMNOXGNASE"/>
</dbReference>
<dbReference type="Gene3D" id="3.50.50.60">
    <property type="entry name" value="FAD/NAD(P)-binding domain"/>
    <property type="match status" value="1"/>
</dbReference>
<dbReference type="Gene3D" id="3.40.30.120">
    <property type="match status" value="1"/>
</dbReference>
<dbReference type="PANTHER" id="PTHR43004">
    <property type="entry name" value="TRK SYSTEM POTASSIUM UPTAKE PROTEIN"/>
    <property type="match status" value="1"/>
</dbReference>
<protein>
    <submittedName>
        <fullName evidence="5">2-polyprenyl-6-methoxyphenol hydroxylase</fullName>
    </submittedName>
</protein>
<dbReference type="PANTHER" id="PTHR43004:SF19">
    <property type="entry name" value="BINDING MONOOXYGENASE, PUTATIVE (JCVI)-RELATED"/>
    <property type="match status" value="1"/>
</dbReference>
<evidence type="ECO:0000313" key="5">
    <source>
        <dbReference type="EMBL" id="SSA36613.1"/>
    </source>
</evidence>
<keyword evidence="6" id="KW-1185">Reference proteome</keyword>
<reference evidence="5 6" key="1">
    <citation type="submission" date="2016-10" db="EMBL/GenBank/DDBJ databases">
        <authorList>
            <person name="Cai Z."/>
        </authorList>
    </citation>
    <scope>NUCLEOTIDE SEQUENCE [LARGE SCALE GENOMIC DNA]</scope>
    <source>
        <strain evidence="5 6">CGMCC 1.10826</strain>
    </source>
</reference>
<keyword evidence="2" id="KW-0285">Flavoprotein</keyword>
<evidence type="ECO:0000256" key="2">
    <source>
        <dbReference type="ARBA" id="ARBA00022630"/>
    </source>
</evidence>
<dbReference type="GO" id="GO:0071949">
    <property type="term" value="F:FAD binding"/>
    <property type="evidence" value="ECO:0007669"/>
    <property type="project" value="InterPro"/>
</dbReference>
<keyword evidence="3" id="KW-0274">FAD</keyword>
<dbReference type="SUPFAM" id="SSF51905">
    <property type="entry name" value="FAD/NAD(P)-binding domain"/>
    <property type="match status" value="1"/>
</dbReference>
<proteinExistence type="predicted"/>
<evidence type="ECO:0000313" key="6">
    <source>
        <dbReference type="Proteomes" id="UP000250222"/>
    </source>
</evidence>
<sequence length="470" mass="49856">MPAVAAERGVVVVGAGPTGLMVAAELATAGVPVTLVDRRRPGNPNVTRAFAVHAATLELFDMRGLADALVGTGAQVRQLQLFDTVRVDLGRLPSRYGYLLVTPQSQTERVLRDRVDSLGVAVELGVDVTGLSQDGDGVTVAGRREDGSAVELRGSVVVGADGAGSTVRRELGLPFPGRSVLRSIMLADVRLTAPPRQVLTVNAVGDGFAFVAPFGDGWYRVFAWDRRRQVGDDAPVDLEEIREVMVRALGSDLGMHSPRWLSRFHSDERQSPSYRRGRVILAGDAAHVHSPAGGQGMNTGLQDAANLGWKLAAVLNGRASEALLDTYQGERHPVGATVLRTSGALIRMAMMRSPVARRVRNGLAGVAAGFPPVADRAARTVSGIGVRYAAPAGADRRVGSRAGDLALADGRLHERLRAGQFVLVADREPADVPEHVVWAAPASPVGEPVLVRPDGYVGWVGDVADYPYWP</sequence>
<dbReference type="Gene3D" id="3.30.70.2450">
    <property type="match status" value="1"/>
</dbReference>
<dbReference type="AlphaFoldDB" id="A0A2Y9C2S8"/>
<feature type="domain" description="FAD-binding" evidence="4">
    <location>
        <begin position="10"/>
        <end position="341"/>
    </location>
</feature>
<evidence type="ECO:0000256" key="3">
    <source>
        <dbReference type="ARBA" id="ARBA00022827"/>
    </source>
</evidence>
<dbReference type="InterPro" id="IPR036188">
    <property type="entry name" value="FAD/NAD-bd_sf"/>
</dbReference>
<comment type="cofactor">
    <cofactor evidence="1">
        <name>FAD</name>
        <dbReference type="ChEBI" id="CHEBI:57692"/>
    </cofactor>
</comment>
<organism evidence="5 6">
    <name type="scientific">Georgenia satyanarayanai</name>
    <dbReference type="NCBI Taxonomy" id="860221"/>
    <lineage>
        <taxon>Bacteria</taxon>
        <taxon>Bacillati</taxon>
        <taxon>Actinomycetota</taxon>
        <taxon>Actinomycetes</taxon>
        <taxon>Micrococcales</taxon>
        <taxon>Bogoriellaceae</taxon>
        <taxon>Georgenia</taxon>
    </lineage>
</organism>
<dbReference type="GO" id="GO:0016709">
    <property type="term" value="F:oxidoreductase activity, acting on paired donors, with incorporation or reduction of molecular oxygen, NAD(P)H as one donor, and incorporation of one atom of oxygen"/>
    <property type="evidence" value="ECO:0007669"/>
    <property type="project" value="UniProtKB-ARBA"/>
</dbReference>
<evidence type="ECO:0000256" key="1">
    <source>
        <dbReference type="ARBA" id="ARBA00001974"/>
    </source>
</evidence>
<dbReference type="Proteomes" id="UP000250222">
    <property type="component" value="Unassembled WGS sequence"/>
</dbReference>
<dbReference type="EMBL" id="UETB01000001">
    <property type="protein sequence ID" value="SSA36613.1"/>
    <property type="molecule type" value="Genomic_DNA"/>
</dbReference>
<dbReference type="Pfam" id="PF01494">
    <property type="entry name" value="FAD_binding_3"/>
    <property type="match status" value="1"/>
</dbReference>
<dbReference type="InterPro" id="IPR002938">
    <property type="entry name" value="FAD-bd"/>
</dbReference>